<dbReference type="SUPFAM" id="SSF109604">
    <property type="entry name" value="HD-domain/PDEase-like"/>
    <property type="match status" value="1"/>
</dbReference>
<dbReference type="SMART" id="SM00471">
    <property type="entry name" value="HDc"/>
    <property type="match status" value="1"/>
</dbReference>
<dbReference type="Pfam" id="PF07238">
    <property type="entry name" value="PilZ"/>
    <property type="match status" value="1"/>
</dbReference>
<dbReference type="Pfam" id="PF13487">
    <property type="entry name" value="HD_5"/>
    <property type="match status" value="1"/>
</dbReference>
<dbReference type="CDD" id="cd00077">
    <property type="entry name" value="HDc"/>
    <property type="match status" value="1"/>
</dbReference>
<name>A0A1K1TZM1_9GAMM</name>
<feature type="compositionally biased region" description="Basic and acidic residues" evidence="4">
    <location>
        <begin position="287"/>
        <end position="307"/>
    </location>
</feature>
<dbReference type="PROSITE" id="PS51832">
    <property type="entry name" value="HD_GYP"/>
    <property type="match status" value="1"/>
</dbReference>
<dbReference type="PANTHER" id="PTHR43155:SF2">
    <property type="entry name" value="CYCLIC DI-GMP PHOSPHODIESTERASE PA4108"/>
    <property type="match status" value="1"/>
</dbReference>
<dbReference type="InterPro" id="IPR003607">
    <property type="entry name" value="HD/PDEase_dom"/>
</dbReference>
<feature type="domain" description="HD-GYP" evidence="5">
    <location>
        <begin position="354"/>
        <end position="557"/>
    </location>
</feature>
<protein>
    <submittedName>
        <fullName evidence="6">HD-GYP domain, c-di-GMP phosphodiesterase class II (Or its inactivated variant)</fullName>
    </submittedName>
</protein>
<dbReference type="InterPro" id="IPR037522">
    <property type="entry name" value="HD_GYP_dom"/>
</dbReference>
<dbReference type="InterPro" id="IPR009926">
    <property type="entry name" value="T3SS_YcgR_PilZN"/>
</dbReference>
<dbReference type="Gene3D" id="2.40.10.220">
    <property type="entry name" value="predicted glycosyltransferase like domains"/>
    <property type="match status" value="1"/>
</dbReference>
<keyword evidence="1" id="KW-0973">c-di-GMP</keyword>
<reference evidence="6 7" key="1">
    <citation type="submission" date="2016-11" db="EMBL/GenBank/DDBJ databases">
        <authorList>
            <person name="Jaros S."/>
            <person name="Januszkiewicz K."/>
            <person name="Wedrychowicz H."/>
        </authorList>
    </citation>
    <scope>NUCLEOTIDE SEQUENCE [LARGE SCALE GENOMIC DNA]</scope>
    <source>
        <strain evidence="6 7">DSM 21637</strain>
    </source>
</reference>
<dbReference type="Proteomes" id="UP000182350">
    <property type="component" value="Unassembled WGS sequence"/>
</dbReference>
<dbReference type="Gene3D" id="2.30.110.10">
    <property type="entry name" value="Electron Transport, Fmn-binding Protein, Chain A"/>
    <property type="match status" value="1"/>
</dbReference>
<evidence type="ECO:0000256" key="3">
    <source>
        <dbReference type="ARBA" id="ARBA00023143"/>
    </source>
</evidence>
<dbReference type="PANTHER" id="PTHR43155">
    <property type="entry name" value="CYCLIC DI-GMP PHOSPHODIESTERASE PA4108-RELATED"/>
    <property type="match status" value="1"/>
</dbReference>
<dbReference type="GO" id="GO:0035438">
    <property type="term" value="F:cyclic-di-GMP binding"/>
    <property type="evidence" value="ECO:0007669"/>
    <property type="project" value="InterPro"/>
</dbReference>
<dbReference type="OrthoDB" id="9816273at2"/>
<gene>
    <name evidence="6" type="ORF">SAMN02745752_00382</name>
</gene>
<dbReference type="InterPro" id="IPR012349">
    <property type="entry name" value="Split_barrel_FMN-bd"/>
</dbReference>
<evidence type="ECO:0000256" key="1">
    <source>
        <dbReference type="ARBA" id="ARBA00022636"/>
    </source>
</evidence>
<evidence type="ECO:0000313" key="6">
    <source>
        <dbReference type="EMBL" id="SFX06006.1"/>
    </source>
</evidence>
<dbReference type="EMBL" id="FPJW01000001">
    <property type="protein sequence ID" value="SFX06006.1"/>
    <property type="molecule type" value="Genomic_DNA"/>
</dbReference>
<accession>A0A1K1TZM1</accession>
<keyword evidence="2" id="KW-0547">Nucleotide-binding</keyword>
<dbReference type="InterPro" id="IPR009875">
    <property type="entry name" value="PilZ_domain"/>
</dbReference>
<evidence type="ECO:0000256" key="2">
    <source>
        <dbReference type="ARBA" id="ARBA00022741"/>
    </source>
</evidence>
<keyword evidence="3" id="KW-0975">Bacterial flagellum</keyword>
<organism evidence="6 7">
    <name type="scientific">Marinospirillum alkaliphilum DSM 21637</name>
    <dbReference type="NCBI Taxonomy" id="1122209"/>
    <lineage>
        <taxon>Bacteria</taxon>
        <taxon>Pseudomonadati</taxon>
        <taxon>Pseudomonadota</taxon>
        <taxon>Gammaproteobacteria</taxon>
        <taxon>Oceanospirillales</taxon>
        <taxon>Oceanospirillaceae</taxon>
        <taxon>Marinospirillum</taxon>
    </lineage>
</organism>
<feature type="region of interest" description="Disordered" evidence="4">
    <location>
        <begin position="1"/>
        <end position="23"/>
    </location>
</feature>
<dbReference type="Gene3D" id="1.10.3210.10">
    <property type="entry name" value="Hypothetical protein af1432"/>
    <property type="match status" value="1"/>
</dbReference>
<evidence type="ECO:0000256" key="4">
    <source>
        <dbReference type="SAM" id="MobiDB-lite"/>
    </source>
</evidence>
<dbReference type="GO" id="GO:0008081">
    <property type="term" value="F:phosphoric diester hydrolase activity"/>
    <property type="evidence" value="ECO:0007669"/>
    <property type="project" value="UniProtKB-ARBA"/>
</dbReference>
<sequence length="623" mass="69845">MATMEESRTDNNSGAHQNKPEGQLIKSPEGVYRLLRRLQSKHTPLKLHFDSVADYYTSMVLAVNYKEGYFLLDEVTPKWGDELMAKAIPFSFDSFHDGCKISAAHMQASGRAVKEGSPIYKIPFPTELQFLQRRQFYRAPIRMSLEIPVRLGVKVPPVKRDEYDNIIPQNPTWAHEGLLRDLSAQGCQIEVPGDLQEALPKNTEYTSCHIIFPNGHLIDLGIAVRHVGYDENRDISSLGCQFINMNPKLDRQISFVVTELQRDNARASSGNAISAPASELFTPPAANKEKGKDGKKDETGKNQERNEPNPALPEKISIAEAHTKAVGAVRRLVMQLREKNPLSIKEIWEVCDLLLQALEQDRQELILYTRIRTIGNYLYEHSVSVAVLLVDQTQHNVTNPKSRDKDYLRNLMFAGLCHDLGKGLIPERIIGKGGDLTEQEAKVMHKHSLLTREILSRQQGTPEIALLVATQNCERLDGSGHPEHLKSISISPVGKLAAVIDVFDAMTNGRSYKAGLPHAVAYKRLMGMQQQLELAAVQQLIKRQGLFPIGSLVSFENGDLGFVKRQNEDHQPQVVRLVYNKQSNQAIPMRDVDLNKTPSLGKLIGPDDPARYQLSNDLLLDEL</sequence>
<dbReference type="AlphaFoldDB" id="A0A1K1TZM1"/>
<evidence type="ECO:0000313" key="7">
    <source>
        <dbReference type="Proteomes" id="UP000182350"/>
    </source>
</evidence>
<keyword evidence="7" id="KW-1185">Reference proteome</keyword>
<dbReference type="Pfam" id="PF07317">
    <property type="entry name" value="PilZN"/>
    <property type="match status" value="1"/>
</dbReference>
<feature type="region of interest" description="Disordered" evidence="4">
    <location>
        <begin position="267"/>
        <end position="315"/>
    </location>
</feature>
<evidence type="ECO:0000259" key="5">
    <source>
        <dbReference type="PROSITE" id="PS51832"/>
    </source>
</evidence>
<dbReference type="STRING" id="1122209.SAMN02745752_00382"/>
<proteinExistence type="predicted"/>